<dbReference type="InterPro" id="IPR028299">
    <property type="entry name" value="ClpA/B_CS2"/>
</dbReference>
<dbReference type="PROSITE" id="PS00871">
    <property type="entry name" value="CLPAB_2"/>
    <property type="match status" value="1"/>
</dbReference>
<keyword evidence="3" id="KW-0143">Chaperone</keyword>
<sequence length="412" mass="46053">MTVRMESEFVARALKLDNVASTESVTVVIADDTGLPLTEIFDKEIDENDSGSRAAKVVNLEEKLKKVIMGQDHAVALICNSIKRMVCGFNSSKRPIGSYLLLGPTGVGKTEICNQLAQHLFQAKENRCQGSKILRINMSEFKEKHTLSKLIGSPPGYIGSQEGGMLTNFVKKNSYSIVLFDEFEKAHPDIHNMLLGLLDYGGLNDGLGNFVDFTNTIIMLTSNVGQKVIIEQTMGSISRQSSTLFGNNDDTEGKHVLDNIAYSTIRAAVDITLKEMFRPELINRFDEVIIFNALSKYELTKIIELQLNKFKQTLVQEKGISLHYSNTSLRQFVDANYDPFYGAREMKRYIERHVVTQISDLIINGKLKAGDEVYMEYAREHYNGNGSSSSCGGINLMRGQFNIHYSAGLEKK</sequence>
<dbReference type="SUPFAM" id="SSF52540">
    <property type="entry name" value="P-loop containing nucleoside triphosphate hydrolases"/>
    <property type="match status" value="1"/>
</dbReference>
<dbReference type="Pfam" id="PF07724">
    <property type="entry name" value="AAA_2"/>
    <property type="match status" value="1"/>
</dbReference>
<dbReference type="GO" id="GO:0005524">
    <property type="term" value="F:ATP binding"/>
    <property type="evidence" value="ECO:0007669"/>
    <property type="project" value="UniProtKB-KW"/>
</dbReference>
<evidence type="ECO:0000259" key="5">
    <source>
        <dbReference type="SMART" id="SM01086"/>
    </source>
</evidence>
<dbReference type="PRINTS" id="PR00300">
    <property type="entry name" value="CLPPROTEASEA"/>
</dbReference>
<dbReference type="SMART" id="SM00382">
    <property type="entry name" value="AAA"/>
    <property type="match status" value="1"/>
</dbReference>
<dbReference type="Proteomes" id="UP000188320">
    <property type="component" value="Unassembled WGS sequence"/>
</dbReference>
<dbReference type="Gene3D" id="1.10.8.60">
    <property type="match status" value="1"/>
</dbReference>
<dbReference type="InterPro" id="IPR003593">
    <property type="entry name" value="AAA+_ATPase"/>
</dbReference>
<comment type="caution">
    <text evidence="6">The sequence shown here is derived from an EMBL/GenBank/DDBJ whole genome shotgun (WGS) entry which is preliminary data.</text>
</comment>
<evidence type="ECO:0000256" key="2">
    <source>
        <dbReference type="ARBA" id="ARBA00022840"/>
    </source>
</evidence>
<dbReference type="InterPro" id="IPR027417">
    <property type="entry name" value="P-loop_NTPase"/>
</dbReference>
<organism evidence="6 7">
    <name type="scientific">Zancudomyces culisetae</name>
    <name type="common">Gut fungus</name>
    <name type="synonym">Smittium culisetae</name>
    <dbReference type="NCBI Taxonomy" id="1213189"/>
    <lineage>
        <taxon>Eukaryota</taxon>
        <taxon>Fungi</taxon>
        <taxon>Fungi incertae sedis</taxon>
        <taxon>Zoopagomycota</taxon>
        <taxon>Kickxellomycotina</taxon>
        <taxon>Harpellomycetes</taxon>
        <taxon>Harpellales</taxon>
        <taxon>Legeriomycetaceae</taxon>
        <taxon>Zancudomyces</taxon>
    </lineage>
</organism>
<dbReference type="CDD" id="cd19499">
    <property type="entry name" value="RecA-like_ClpB_Hsp104-like"/>
    <property type="match status" value="1"/>
</dbReference>
<dbReference type="PANTHER" id="PTHR11638">
    <property type="entry name" value="ATP-DEPENDENT CLP PROTEASE"/>
    <property type="match status" value="1"/>
</dbReference>
<dbReference type="InterPro" id="IPR001270">
    <property type="entry name" value="ClpA/B"/>
</dbReference>
<feature type="domain" description="AAA+ ATPase" evidence="4">
    <location>
        <begin position="95"/>
        <end position="360"/>
    </location>
</feature>
<dbReference type="AlphaFoldDB" id="A0A1R1PGV3"/>
<dbReference type="GO" id="GO:0005737">
    <property type="term" value="C:cytoplasm"/>
    <property type="evidence" value="ECO:0007669"/>
    <property type="project" value="TreeGrafter"/>
</dbReference>
<dbReference type="GO" id="GO:0034605">
    <property type="term" value="P:cellular response to heat"/>
    <property type="evidence" value="ECO:0007669"/>
    <property type="project" value="TreeGrafter"/>
</dbReference>
<dbReference type="PANTHER" id="PTHR11638:SF18">
    <property type="entry name" value="HEAT SHOCK PROTEIN 104"/>
    <property type="match status" value="1"/>
</dbReference>
<keyword evidence="7" id="KW-1185">Reference proteome</keyword>
<dbReference type="EMBL" id="LSSK01001263">
    <property type="protein sequence ID" value="OMH80206.1"/>
    <property type="molecule type" value="Genomic_DNA"/>
</dbReference>
<accession>A0A1R1PGV3</accession>
<dbReference type="SMART" id="SM01086">
    <property type="entry name" value="ClpB_D2-small"/>
    <property type="match status" value="1"/>
</dbReference>
<dbReference type="InterPro" id="IPR050130">
    <property type="entry name" value="ClpA_ClpB"/>
</dbReference>
<reference evidence="7" key="1">
    <citation type="submission" date="2017-01" db="EMBL/GenBank/DDBJ databases">
        <authorList>
            <person name="Wang Y."/>
            <person name="White M."/>
            <person name="Kvist S."/>
            <person name="Moncalvo J.-M."/>
        </authorList>
    </citation>
    <scope>NUCLEOTIDE SEQUENCE [LARGE SCALE GENOMIC DNA]</scope>
    <source>
        <strain evidence="7">COL-18-3</strain>
    </source>
</reference>
<dbReference type="Pfam" id="PF10431">
    <property type="entry name" value="ClpB_D2-small"/>
    <property type="match status" value="1"/>
</dbReference>
<proteinExistence type="predicted"/>
<evidence type="ECO:0000256" key="1">
    <source>
        <dbReference type="ARBA" id="ARBA00022741"/>
    </source>
</evidence>
<keyword evidence="1" id="KW-0547">Nucleotide-binding</keyword>
<evidence type="ECO:0000313" key="7">
    <source>
        <dbReference type="Proteomes" id="UP000188320"/>
    </source>
</evidence>
<keyword evidence="2" id="KW-0067">ATP-binding</keyword>
<dbReference type="Gene3D" id="3.40.50.300">
    <property type="entry name" value="P-loop containing nucleotide triphosphate hydrolases"/>
    <property type="match status" value="1"/>
</dbReference>
<evidence type="ECO:0000256" key="3">
    <source>
        <dbReference type="ARBA" id="ARBA00023186"/>
    </source>
</evidence>
<gene>
    <name evidence="6" type="ORF">AX774_g6364</name>
</gene>
<feature type="domain" description="Clp ATPase C-terminal" evidence="5">
    <location>
        <begin position="294"/>
        <end position="382"/>
    </location>
</feature>
<dbReference type="GO" id="GO:0016887">
    <property type="term" value="F:ATP hydrolysis activity"/>
    <property type="evidence" value="ECO:0007669"/>
    <property type="project" value="InterPro"/>
</dbReference>
<evidence type="ECO:0000313" key="6">
    <source>
        <dbReference type="EMBL" id="OMH80206.1"/>
    </source>
</evidence>
<dbReference type="InterPro" id="IPR003959">
    <property type="entry name" value="ATPase_AAA_core"/>
</dbReference>
<name>A0A1R1PGV3_ZANCU</name>
<dbReference type="OrthoDB" id="47330at2759"/>
<dbReference type="InterPro" id="IPR019489">
    <property type="entry name" value="Clp_ATPase_C"/>
</dbReference>
<evidence type="ECO:0000259" key="4">
    <source>
        <dbReference type="SMART" id="SM00382"/>
    </source>
</evidence>
<protein>
    <submittedName>
        <fullName evidence="6">Chaperone protein ClpB</fullName>
    </submittedName>
</protein>